<keyword evidence="6" id="KW-0999">Mitochondrion inner membrane</keyword>
<evidence type="ECO:0000256" key="9">
    <source>
        <dbReference type="ARBA" id="ARBA00023136"/>
    </source>
</evidence>
<evidence type="ECO:0000256" key="11">
    <source>
        <dbReference type="ARBA" id="ARBA00032927"/>
    </source>
</evidence>
<evidence type="ECO:0000256" key="4">
    <source>
        <dbReference type="ARBA" id="ARBA00022448"/>
    </source>
</evidence>
<keyword evidence="8" id="KW-0496">Mitochondrion</keyword>
<evidence type="ECO:0000256" key="1">
    <source>
        <dbReference type="ARBA" id="ARBA00004443"/>
    </source>
</evidence>
<comment type="similarity">
    <text evidence="2">Belongs to the UQCRB/QCR7 family.</text>
</comment>
<dbReference type="GO" id="GO:0045275">
    <property type="term" value="C:respiratory chain complex III"/>
    <property type="evidence" value="ECO:0007669"/>
    <property type="project" value="InterPro"/>
</dbReference>
<dbReference type="GO" id="GO:0005743">
    <property type="term" value="C:mitochondrial inner membrane"/>
    <property type="evidence" value="ECO:0007669"/>
    <property type="project" value="UniProtKB-SubCell"/>
</dbReference>
<dbReference type="InterPro" id="IPR036544">
    <property type="entry name" value="QCR7_sf"/>
</dbReference>
<keyword evidence="4" id="KW-0813">Transport</keyword>
<dbReference type="InterPro" id="IPR003197">
    <property type="entry name" value="QCR7"/>
</dbReference>
<evidence type="ECO:0000313" key="14">
    <source>
        <dbReference type="Proteomes" id="UP000822476"/>
    </source>
</evidence>
<keyword evidence="5" id="KW-0679">Respiratory chain</keyword>
<dbReference type="Pfam" id="PF02271">
    <property type="entry name" value="UCR_14kD"/>
    <property type="match status" value="1"/>
</dbReference>
<sequence>MYHDVIPLSPVIAKAVRRLPREETEARDFRIARAFHPSANKTVLPKEQWICVEDDIQYLDPYTELTQKEWEEKA</sequence>
<dbReference type="EMBL" id="JTDE01002227">
    <property type="protein sequence ID" value="KAF7257662.1"/>
    <property type="molecule type" value="Genomic_DNA"/>
</dbReference>
<evidence type="ECO:0000256" key="6">
    <source>
        <dbReference type="ARBA" id="ARBA00022792"/>
    </source>
</evidence>
<dbReference type="Gene3D" id="1.10.1090.10">
    <property type="entry name" value="Cytochrome b-c1 complex subunit 7"/>
    <property type="match status" value="1"/>
</dbReference>
<evidence type="ECO:0000256" key="8">
    <source>
        <dbReference type="ARBA" id="ARBA00023128"/>
    </source>
</evidence>
<dbReference type="GO" id="GO:0006122">
    <property type="term" value="P:mitochondrial electron transport, ubiquinol to cytochrome c"/>
    <property type="evidence" value="ECO:0007669"/>
    <property type="project" value="InterPro"/>
</dbReference>
<dbReference type="AlphaFoldDB" id="A0A8S9YSG1"/>
<organism evidence="13 14">
    <name type="scientific">Paragonimus skrjabini miyazakii</name>
    <dbReference type="NCBI Taxonomy" id="59628"/>
    <lineage>
        <taxon>Eukaryota</taxon>
        <taxon>Metazoa</taxon>
        <taxon>Spiralia</taxon>
        <taxon>Lophotrochozoa</taxon>
        <taxon>Platyhelminthes</taxon>
        <taxon>Trematoda</taxon>
        <taxon>Digenea</taxon>
        <taxon>Plagiorchiida</taxon>
        <taxon>Troglotremata</taxon>
        <taxon>Troglotrematidae</taxon>
        <taxon>Paragonimus</taxon>
    </lineage>
</organism>
<dbReference type="Proteomes" id="UP000822476">
    <property type="component" value="Unassembled WGS sequence"/>
</dbReference>
<comment type="caution">
    <text evidence="13">The sequence shown here is derived from an EMBL/GenBank/DDBJ whole genome shotgun (WGS) entry which is preliminary data.</text>
</comment>
<dbReference type="SUPFAM" id="SSF81524">
    <property type="entry name" value="14 kDa protein of cytochrome bc1 complex (Ubiquinol-cytochrome c reductase)"/>
    <property type="match status" value="1"/>
</dbReference>
<keyword evidence="14" id="KW-1185">Reference proteome</keyword>
<dbReference type="PANTHER" id="PTHR12022:SF0">
    <property type="entry name" value="CYTOCHROME B-C1 COMPLEX SUBUNIT 7"/>
    <property type="match status" value="1"/>
</dbReference>
<proteinExistence type="inferred from homology"/>
<evidence type="ECO:0000256" key="10">
    <source>
        <dbReference type="ARBA" id="ARBA00031021"/>
    </source>
</evidence>
<dbReference type="PANTHER" id="PTHR12022">
    <property type="entry name" value="UBIQUINOL-CYTOCHROME C REDUCTASE COMPLEX 14 KD PROTEIN"/>
    <property type="match status" value="1"/>
</dbReference>
<accession>A0A8S9YSG1</accession>
<gene>
    <name evidence="13" type="ORF">EG68_05340</name>
</gene>
<dbReference type="OrthoDB" id="425749at2759"/>
<comment type="subunit">
    <text evidence="12">Component of the ubiquinol-cytochrome c oxidoreductase (cytochrome b-c1 complex, complex III, CIII), a multisubunit enzyme composed of 3 respiratory subunits cytochrome b, cytochrome c1 and Rieske protein, 2 core protein subunits, and additional low-molecular weight protein subunits. The complex exists as an obligatory dimer and forms supercomplexes (SCs) in the inner mitochondrial membrane with cytochrome c oxidase (complex IV, CIV).</text>
</comment>
<keyword evidence="7" id="KW-0249">Electron transport</keyword>
<evidence type="ECO:0000256" key="7">
    <source>
        <dbReference type="ARBA" id="ARBA00022982"/>
    </source>
</evidence>
<evidence type="ECO:0000313" key="13">
    <source>
        <dbReference type="EMBL" id="KAF7257662.1"/>
    </source>
</evidence>
<evidence type="ECO:0000256" key="5">
    <source>
        <dbReference type="ARBA" id="ARBA00022660"/>
    </source>
</evidence>
<comment type="subcellular location">
    <subcellularLocation>
        <location evidence="1">Mitochondrion inner membrane</location>
        <topology evidence="1">Peripheral membrane protein</topology>
        <orientation evidence="1">Matrix side</orientation>
    </subcellularLocation>
</comment>
<evidence type="ECO:0000256" key="12">
    <source>
        <dbReference type="ARBA" id="ARBA00038521"/>
    </source>
</evidence>
<name>A0A8S9YSG1_9TREM</name>
<keyword evidence="9" id="KW-0472">Membrane</keyword>
<evidence type="ECO:0000256" key="3">
    <source>
        <dbReference type="ARBA" id="ARBA00016323"/>
    </source>
</evidence>
<reference evidence="13" key="1">
    <citation type="submission" date="2019-07" db="EMBL/GenBank/DDBJ databases">
        <title>Annotation for the trematode Paragonimus miyazaki's.</title>
        <authorList>
            <person name="Choi Y.-J."/>
        </authorList>
    </citation>
    <scope>NUCLEOTIDE SEQUENCE</scope>
    <source>
        <strain evidence="13">Japan</strain>
    </source>
</reference>
<protein>
    <recommendedName>
        <fullName evidence="3">Cytochrome b-c1 complex subunit 7</fullName>
    </recommendedName>
    <alternativeName>
        <fullName evidence="10">Complex III subunit VII</fullName>
    </alternativeName>
    <alternativeName>
        <fullName evidence="11">Ubiquinol-cytochrome c reductase complex 14 kDa protein</fullName>
    </alternativeName>
</protein>
<evidence type="ECO:0000256" key="2">
    <source>
        <dbReference type="ARBA" id="ARBA00008554"/>
    </source>
</evidence>